<keyword evidence="2" id="KW-0863">Zinc-finger</keyword>
<dbReference type="EMBL" id="CACVBM020000999">
    <property type="protein sequence ID" value="CAA7025275.1"/>
    <property type="molecule type" value="Genomic_DNA"/>
</dbReference>
<dbReference type="InterPro" id="IPR000315">
    <property type="entry name" value="Znf_B-box"/>
</dbReference>
<keyword evidence="1" id="KW-0479">Metal-binding</keyword>
<feature type="domain" description="B box-type" evidence="5">
    <location>
        <begin position="1"/>
        <end position="46"/>
    </location>
</feature>
<dbReference type="OrthoDB" id="153872at2759"/>
<evidence type="ECO:0000313" key="6">
    <source>
        <dbReference type="EMBL" id="CAA7025275.1"/>
    </source>
</evidence>
<dbReference type="PANTHER" id="PTHR31717">
    <property type="entry name" value="ZINC FINGER PROTEIN CONSTANS-LIKE 10"/>
    <property type="match status" value="1"/>
</dbReference>
<dbReference type="AlphaFoldDB" id="A0A6D2I6B0"/>
<feature type="compositionally biased region" description="Acidic residues" evidence="4">
    <location>
        <begin position="119"/>
        <end position="151"/>
    </location>
</feature>
<evidence type="ECO:0000256" key="4">
    <source>
        <dbReference type="SAM" id="MobiDB-lite"/>
    </source>
</evidence>
<dbReference type="PANTHER" id="PTHR31717:SF60">
    <property type="entry name" value="B-BOX TYPE ZINC FINGER FAMILY PROTEIN"/>
    <property type="match status" value="1"/>
</dbReference>
<feature type="region of interest" description="Disordered" evidence="4">
    <location>
        <begin position="80"/>
        <end position="219"/>
    </location>
</feature>
<proteinExistence type="predicted"/>
<keyword evidence="3" id="KW-0862">Zinc</keyword>
<dbReference type="Pfam" id="PF00643">
    <property type="entry name" value="zf-B_box"/>
    <property type="match status" value="1"/>
</dbReference>
<evidence type="ECO:0000256" key="1">
    <source>
        <dbReference type="ARBA" id="ARBA00022723"/>
    </source>
</evidence>
<gene>
    <name evidence="6" type="ORF">MERR_LOCUS12510</name>
</gene>
<evidence type="ECO:0000313" key="7">
    <source>
        <dbReference type="Proteomes" id="UP000467841"/>
    </source>
</evidence>
<accession>A0A6D2I6B0</accession>
<reference evidence="6" key="1">
    <citation type="submission" date="2020-01" db="EMBL/GenBank/DDBJ databases">
        <authorList>
            <person name="Mishra B."/>
        </authorList>
    </citation>
    <scope>NUCLEOTIDE SEQUENCE [LARGE SCALE GENOMIC DNA]</scope>
</reference>
<dbReference type="InterPro" id="IPR049808">
    <property type="entry name" value="CONSTANS-like_Bbox1"/>
</dbReference>
<dbReference type="Proteomes" id="UP000467841">
    <property type="component" value="Unassembled WGS sequence"/>
</dbReference>
<keyword evidence="7" id="KW-1185">Reference proteome</keyword>
<organism evidence="6 7">
    <name type="scientific">Microthlaspi erraticum</name>
    <dbReference type="NCBI Taxonomy" id="1685480"/>
    <lineage>
        <taxon>Eukaryota</taxon>
        <taxon>Viridiplantae</taxon>
        <taxon>Streptophyta</taxon>
        <taxon>Embryophyta</taxon>
        <taxon>Tracheophyta</taxon>
        <taxon>Spermatophyta</taxon>
        <taxon>Magnoliopsida</taxon>
        <taxon>eudicotyledons</taxon>
        <taxon>Gunneridae</taxon>
        <taxon>Pentapetalae</taxon>
        <taxon>rosids</taxon>
        <taxon>malvids</taxon>
        <taxon>Brassicales</taxon>
        <taxon>Brassicaceae</taxon>
        <taxon>Coluteocarpeae</taxon>
        <taxon>Microthlaspi</taxon>
    </lineage>
</organism>
<dbReference type="GO" id="GO:0008270">
    <property type="term" value="F:zinc ion binding"/>
    <property type="evidence" value="ECO:0007669"/>
    <property type="project" value="UniProtKB-KW"/>
</dbReference>
<evidence type="ECO:0000256" key="3">
    <source>
        <dbReference type="ARBA" id="ARBA00022833"/>
    </source>
</evidence>
<protein>
    <recommendedName>
        <fullName evidence="5">B box-type domain-containing protein</fullName>
    </recommendedName>
</protein>
<comment type="caution">
    <text evidence="6">The sequence shown here is derived from an EMBL/GenBank/DDBJ whole genome shotgun (WGS) entry which is preliminary data.</text>
</comment>
<name>A0A6D2I6B0_9BRAS</name>
<evidence type="ECO:0000256" key="2">
    <source>
        <dbReference type="ARBA" id="ARBA00022771"/>
    </source>
</evidence>
<dbReference type="SMART" id="SM00336">
    <property type="entry name" value="BBOX"/>
    <property type="match status" value="1"/>
</dbReference>
<dbReference type="CDD" id="cd19821">
    <property type="entry name" value="Bbox1_BBX-like"/>
    <property type="match status" value="1"/>
</dbReference>
<sequence>MGKKCDLCDGVARMYCESDQASLCWDCDGKVHGANFLVAKHTRCLLCSACQSLTPWKASGLRVGPTFSVCESCVALKNAAGGGGGGGVSTNRILSEDPGQEINGFDQEEDQLREHDGDSAESYDDDEDEDEDEEYSDEDEDEDEVDDEEADNQVVPWSAAAQLPPMMSESSSNGGGGDLVAKRTRDFSDEDEIGCSSAQESNYSRPLKRPSRDAHAFGSPAVINSIVRLAEERPLNGVVDSPPPSSSSSRFFAIAKTRIDLNR</sequence>
<evidence type="ECO:0000259" key="5">
    <source>
        <dbReference type="SMART" id="SM00336"/>
    </source>
</evidence>